<dbReference type="EMBL" id="LBJQ01000086">
    <property type="protein sequence ID" value="RXH25198.1"/>
    <property type="molecule type" value="Genomic_DNA"/>
</dbReference>
<dbReference type="InterPro" id="IPR018740">
    <property type="entry name" value="DUF2282_membr"/>
</dbReference>
<name>A0A4V1L1J9_9BRAD</name>
<keyword evidence="3" id="KW-1185">Reference proteome</keyword>
<dbReference type="Pfam" id="PF10048">
    <property type="entry name" value="DUF2282"/>
    <property type="match status" value="1"/>
</dbReference>
<evidence type="ECO:0000313" key="2">
    <source>
        <dbReference type="EMBL" id="RXH25198.1"/>
    </source>
</evidence>
<evidence type="ECO:0000256" key="1">
    <source>
        <dbReference type="SAM" id="SignalP"/>
    </source>
</evidence>
<sequence length="113" mass="11568">MSNRTLNAMVAGAFAVAVGTLVATSATAQGKADMEKMMKEKQAQTMKAMQGGKMEKCFGVALKGQNDCYAGAGTTCAGTSTVDYQGNAFKLEPKGTCTTMNTPKGAGSLTPKA</sequence>
<feature type="chain" id="PRO_5020460912" evidence="1">
    <location>
        <begin position="29"/>
        <end position="113"/>
    </location>
</feature>
<reference evidence="2 3" key="1">
    <citation type="submission" date="2015-04" db="EMBL/GenBank/DDBJ databases">
        <title>Comparative genomics of rhizobia nodulating Arachis hypogaea in China.</title>
        <authorList>
            <person name="Li Y."/>
        </authorList>
    </citation>
    <scope>NUCLEOTIDE SEQUENCE [LARGE SCALE GENOMIC DNA]</scope>
    <source>
        <strain evidence="2 3">CCBAU 51757</strain>
    </source>
</reference>
<dbReference type="AlphaFoldDB" id="A0A4V1L1J9"/>
<dbReference type="OrthoDB" id="9808309at2"/>
<dbReference type="Proteomes" id="UP000289546">
    <property type="component" value="Unassembled WGS sequence"/>
</dbReference>
<protein>
    <submittedName>
        <fullName evidence="2">Uncharacterized protein</fullName>
    </submittedName>
</protein>
<comment type="caution">
    <text evidence="2">The sequence shown here is derived from an EMBL/GenBank/DDBJ whole genome shotgun (WGS) entry which is preliminary data.</text>
</comment>
<feature type="signal peptide" evidence="1">
    <location>
        <begin position="1"/>
        <end position="28"/>
    </location>
</feature>
<evidence type="ECO:0000313" key="3">
    <source>
        <dbReference type="Proteomes" id="UP000289546"/>
    </source>
</evidence>
<accession>A0A4V1L1J9</accession>
<dbReference type="RefSeq" id="WP_128920490.1">
    <property type="nucleotide sequence ID" value="NZ_LBJC01000033.1"/>
</dbReference>
<gene>
    <name evidence="2" type="ORF">XH99_24485</name>
</gene>
<keyword evidence="1" id="KW-0732">Signal</keyword>
<organism evidence="2 3">
    <name type="scientific">Bradyrhizobium nanningense</name>
    <dbReference type="NCBI Taxonomy" id="1325118"/>
    <lineage>
        <taxon>Bacteria</taxon>
        <taxon>Pseudomonadati</taxon>
        <taxon>Pseudomonadota</taxon>
        <taxon>Alphaproteobacteria</taxon>
        <taxon>Hyphomicrobiales</taxon>
        <taxon>Nitrobacteraceae</taxon>
        <taxon>Bradyrhizobium</taxon>
    </lineage>
</organism>
<proteinExistence type="predicted"/>